<evidence type="ECO:0000313" key="3">
    <source>
        <dbReference type="Proteomes" id="UP000321258"/>
    </source>
</evidence>
<reference evidence="2 3" key="1">
    <citation type="submission" date="2019-07" db="EMBL/GenBank/DDBJ databases">
        <title>Whole genome shotgun sequence of Methylobacterium haplocladii NBRC 107714.</title>
        <authorList>
            <person name="Hosoyama A."/>
            <person name="Uohara A."/>
            <person name="Ohji S."/>
            <person name="Ichikawa N."/>
        </authorList>
    </citation>
    <scope>NUCLEOTIDE SEQUENCE [LARGE SCALE GENOMIC DNA]</scope>
    <source>
        <strain evidence="2 3">NBRC 107714</strain>
    </source>
</reference>
<dbReference type="Proteomes" id="UP000321258">
    <property type="component" value="Unassembled WGS sequence"/>
</dbReference>
<dbReference type="OrthoDB" id="7998990at2"/>
<evidence type="ECO:0000313" key="2">
    <source>
        <dbReference type="EMBL" id="GEP01733.1"/>
    </source>
</evidence>
<evidence type="ECO:0008006" key="4">
    <source>
        <dbReference type="Google" id="ProtNLM"/>
    </source>
</evidence>
<keyword evidence="1" id="KW-0732">Signal</keyword>
<dbReference type="AlphaFoldDB" id="A0A512IVN5"/>
<organism evidence="2 3">
    <name type="scientific">Methylobacterium haplocladii</name>
    <dbReference type="NCBI Taxonomy" id="1176176"/>
    <lineage>
        <taxon>Bacteria</taxon>
        <taxon>Pseudomonadati</taxon>
        <taxon>Pseudomonadota</taxon>
        <taxon>Alphaproteobacteria</taxon>
        <taxon>Hyphomicrobiales</taxon>
        <taxon>Methylobacteriaceae</taxon>
        <taxon>Methylobacterium</taxon>
    </lineage>
</organism>
<protein>
    <recommendedName>
        <fullName evidence="4">3',5'-cyclic-nucleotide phosphodiesterase</fullName>
    </recommendedName>
</protein>
<comment type="caution">
    <text evidence="2">The sequence shown here is derived from an EMBL/GenBank/DDBJ whole genome shotgun (WGS) entry which is preliminary data.</text>
</comment>
<dbReference type="EMBL" id="BJZT01000049">
    <property type="protein sequence ID" value="GEP01733.1"/>
    <property type="molecule type" value="Genomic_DNA"/>
</dbReference>
<accession>A0A512IVN5</accession>
<evidence type="ECO:0000256" key="1">
    <source>
        <dbReference type="SAM" id="SignalP"/>
    </source>
</evidence>
<name>A0A512IVN5_9HYPH</name>
<feature type="chain" id="PRO_5021786079" description="3',5'-cyclic-nucleotide phosphodiesterase" evidence="1">
    <location>
        <begin position="21"/>
        <end position="81"/>
    </location>
</feature>
<dbReference type="RefSeq" id="WP_147082309.1">
    <property type="nucleotide sequence ID" value="NZ_BJZT01000049.1"/>
</dbReference>
<gene>
    <name evidence="2" type="ORF">MHA02_41200</name>
</gene>
<proteinExistence type="predicted"/>
<sequence>MRHSLIVLGLIATVATPSLATAESMRGNPDLKKYCTGDALSFCSGIDADDPAMDACFKKNLGQMSENCRRAVTAYEATQTK</sequence>
<feature type="signal peptide" evidence="1">
    <location>
        <begin position="1"/>
        <end position="20"/>
    </location>
</feature>
<keyword evidence="3" id="KW-1185">Reference proteome</keyword>